<reference evidence="2 3" key="1">
    <citation type="journal article" date="2012" name="Science">
        <title>The Paleozoic origin of enzymatic lignin decomposition reconstructed from 31 fungal genomes.</title>
        <authorList>
            <person name="Floudas D."/>
            <person name="Binder M."/>
            <person name="Riley R."/>
            <person name="Barry K."/>
            <person name="Blanchette R.A."/>
            <person name="Henrissat B."/>
            <person name="Martinez A.T."/>
            <person name="Otillar R."/>
            <person name="Spatafora J.W."/>
            <person name="Yadav J.S."/>
            <person name="Aerts A."/>
            <person name="Benoit I."/>
            <person name="Boyd A."/>
            <person name="Carlson A."/>
            <person name="Copeland A."/>
            <person name="Coutinho P.M."/>
            <person name="de Vries R.P."/>
            <person name="Ferreira P."/>
            <person name="Findley K."/>
            <person name="Foster B."/>
            <person name="Gaskell J."/>
            <person name="Glotzer D."/>
            <person name="Gorecki P."/>
            <person name="Heitman J."/>
            <person name="Hesse C."/>
            <person name="Hori C."/>
            <person name="Igarashi K."/>
            <person name="Jurgens J.A."/>
            <person name="Kallen N."/>
            <person name="Kersten P."/>
            <person name="Kohler A."/>
            <person name="Kuees U."/>
            <person name="Kumar T.K.A."/>
            <person name="Kuo A."/>
            <person name="LaButti K."/>
            <person name="Larrondo L.F."/>
            <person name="Lindquist E."/>
            <person name="Ling A."/>
            <person name="Lombard V."/>
            <person name="Lucas S."/>
            <person name="Lundell T."/>
            <person name="Martin R."/>
            <person name="McLaughlin D.J."/>
            <person name="Morgenstern I."/>
            <person name="Morin E."/>
            <person name="Murat C."/>
            <person name="Nagy L.G."/>
            <person name="Nolan M."/>
            <person name="Ohm R.A."/>
            <person name="Patyshakuliyeva A."/>
            <person name="Rokas A."/>
            <person name="Ruiz-Duenas F.J."/>
            <person name="Sabat G."/>
            <person name="Salamov A."/>
            <person name="Samejima M."/>
            <person name="Schmutz J."/>
            <person name="Slot J.C."/>
            <person name="St John F."/>
            <person name="Stenlid J."/>
            <person name="Sun H."/>
            <person name="Sun S."/>
            <person name="Syed K."/>
            <person name="Tsang A."/>
            <person name="Wiebenga A."/>
            <person name="Young D."/>
            <person name="Pisabarro A."/>
            <person name="Eastwood D.C."/>
            <person name="Martin F."/>
            <person name="Cullen D."/>
            <person name="Grigoriev I.V."/>
            <person name="Hibbett D.S."/>
        </authorList>
    </citation>
    <scope>NUCLEOTIDE SEQUENCE</scope>
    <source>
        <strain evidence="3">FP-58527</strain>
    </source>
</reference>
<evidence type="ECO:0000313" key="3">
    <source>
        <dbReference type="Proteomes" id="UP000015241"/>
    </source>
</evidence>
<dbReference type="AlphaFoldDB" id="S8E1J5"/>
<protein>
    <recommendedName>
        <fullName evidence="1">Endonuclease/exonuclease/phosphatase domain-containing protein</fullName>
    </recommendedName>
</protein>
<sequence length="91" mass="10559">VLWLGDFNRHHPIWEDERNTHLLTAKYLDDAQPLLNLLSAFDFRMLLPPAIPTLEAASTKNHTRPDNVFASPELEETLIRCRTAPDIRKNR</sequence>
<dbReference type="OrthoDB" id="2794077at2759"/>
<feature type="domain" description="Endonuclease/exonuclease/phosphatase" evidence="1">
    <location>
        <begin position="4"/>
        <end position="81"/>
    </location>
</feature>
<dbReference type="STRING" id="743788.S8E1J5"/>
<feature type="non-terminal residue" evidence="2">
    <location>
        <position position="1"/>
    </location>
</feature>
<dbReference type="InterPro" id="IPR005135">
    <property type="entry name" value="Endo/exonuclease/phosphatase"/>
</dbReference>
<gene>
    <name evidence="2" type="ORF">FOMPIDRAFT_1091593</name>
</gene>
<accession>S8E1J5</accession>
<keyword evidence="3" id="KW-1185">Reference proteome</keyword>
<feature type="non-terminal residue" evidence="2">
    <location>
        <position position="91"/>
    </location>
</feature>
<dbReference type="Pfam" id="PF14529">
    <property type="entry name" value="Exo_endo_phos_2"/>
    <property type="match status" value="1"/>
</dbReference>
<dbReference type="GO" id="GO:0003824">
    <property type="term" value="F:catalytic activity"/>
    <property type="evidence" value="ECO:0007669"/>
    <property type="project" value="InterPro"/>
</dbReference>
<dbReference type="InterPro" id="IPR036691">
    <property type="entry name" value="Endo/exonu/phosph_ase_sf"/>
</dbReference>
<organism evidence="2 3">
    <name type="scientific">Fomitopsis schrenkii</name>
    <name type="common">Brown rot fungus</name>
    <dbReference type="NCBI Taxonomy" id="2126942"/>
    <lineage>
        <taxon>Eukaryota</taxon>
        <taxon>Fungi</taxon>
        <taxon>Dikarya</taxon>
        <taxon>Basidiomycota</taxon>
        <taxon>Agaricomycotina</taxon>
        <taxon>Agaricomycetes</taxon>
        <taxon>Polyporales</taxon>
        <taxon>Fomitopsis</taxon>
    </lineage>
</organism>
<dbReference type="Gene3D" id="3.60.10.10">
    <property type="entry name" value="Endonuclease/exonuclease/phosphatase"/>
    <property type="match status" value="1"/>
</dbReference>
<proteinExistence type="predicted"/>
<dbReference type="SUPFAM" id="SSF56219">
    <property type="entry name" value="DNase I-like"/>
    <property type="match status" value="1"/>
</dbReference>
<dbReference type="EMBL" id="KE504159">
    <property type="protein sequence ID" value="EPS99056.1"/>
    <property type="molecule type" value="Genomic_DNA"/>
</dbReference>
<dbReference type="HOGENOM" id="CLU_2446616_0_0_1"/>
<dbReference type="InParanoid" id="S8E1J5"/>
<dbReference type="Proteomes" id="UP000015241">
    <property type="component" value="Unassembled WGS sequence"/>
</dbReference>
<name>S8E1J5_FOMSC</name>
<evidence type="ECO:0000259" key="1">
    <source>
        <dbReference type="Pfam" id="PF14529"/>
    </source>
</evidence>
<evidence type="ECO:0000313" key="2">
    <source>
        <dbReference type="EMBL" id="EPS99056.1"/>
    </source>
</evidence>